<organism evidence="2">
    <name type="scientific">Lentimicrobium saccharophilum</name>
    <dbReference type="NCBI Taxonomy" id="1678841"/>
    <lineage>
        <taxon>Bacteria</taxon>
        <taxon>Pseudomonadati</taxon>
        <taxon>Bacteroidota</taxon>
        <taxon>Bacteroidia</taxon>
        <taxon>Bacteroidales</taxon>
        <taxon>Lentimicrobiaceae</taxon>
        <taxon>Lentimicrobium</taxon>
    </lineage>
</organism>
<feature type="chain" id="PRO_5006633413" evidence="1">
    <location>
        <begin position="28"/>
        <end position="436"/>
    </location>
</feature>
<sequence>MNYFVISLMKKSLLILLLTLIALVSGAQDTITIMHYNLLNYGNYTSYCTSSNNNHEQKDTYLRTITGHVNPDIFTVNEISQYEFYHNRILTEVLNVSGKDYYRKAAITNIADSYIINGLFYDSRKLVLYSQAVMQSYVRDINLYRLYFRSPSLAKGDTVFINCIVAHLKASSGSSNEEARAVMTNSVMNWLKTNMMPGNFLIMGDFNVYTSSEQAYQNLVNPPASNQGFRFYDPVDKPGDWNNNFSFAAWHTQSVSSSGNGCQASGGMDDRFDFILASAGIMQGNKGARYIPESYKALGQDGKHFNRSINDSPQNTSVPSGVLSALAVMSDHLPVIMKLKIDSGPTGGITGPDVFKNAFVYRGDDRMNYLCIYSDRSITVETGIYDLAGNLKSTGIYPLCGGRNDILIETDRLMPGFYLLNIRDKSGNDATIKLAL</sequence>
<reference evidence="2" key="1">
    <citation type="journal article" date="2015" name="Genome Announc.">
        <title>Draft Genome Sequence of Bacteroidales Strain TBC1, a Novel Isolate from a Methanogenic Wastewater Treatment System.</title>
        <authorList>
            <person name="Tourlousse D.M."/>
            <person name="Matsuura N."/>
            <person name="Sun L."/>
            <person name="Toyonaga M."/>
            <person name="Kuroda K."/>
            <person name="Ohashi A."/>
            <person name="Cruz R."/>
            <person name="Yamaguchi T."/>
            <person name="Sekiguchi Y."/>
        </authorList>
    </citation>
    <scope>NUCLEOTIDE SEQUENCE [LARGE SCALE GENOMIC DNA]</scope>
    <source>
        <strain evidence="2">TBC1</strain>
    </source>
</reference>
<dbReference type="STRING" id="1678841.TBC1_111279"/>
<name>A0A0S7BZL8_9BACT</name>
<keyword evidence="2" id="KW-0378">Hydrolase</keyword>
<gene>
    <name evidence="2" type="ORF">TBC1_111279</name>
</gene>
<keyword evidence="3" id="KW-1185">Reference proteome</keyword>
<dbReference type="Gene3D" id="3.60.10.10">
    <property type="entry name" value="Endonuclease/exonuclease/phosphatase"/>
    <property type="match status" value="1"/>
</dbReference>
<evidence type="ECO:0000256" key="1">
    <source>
        <dbReference type="SAM" id="SignalP"/>
    </source>
</evidence>
<protein>
    <submittedName>
        <fullName evidence="2">Endonuclease</fullName>
    </submittedName>
</protein>
<dbReference type="EMBL" id="DF968182">
    <property type="protein sequence ID" value="GAP43137.1"/>
    <property type="molecule type" value="Genomic_DNA"/>
</dbReference>
<dbReference type="AlphaFoldDB" id="A0A0S7BZL8"/>
<keyword evidence="2" id="KW-0255">Endonuclease</keyword>
<dbReference type="InterPro" id="IPR036691">
    <property type="entry name" value="Endo/exonu/phosph_ase_sf"/>
</dbReference>
<evidence type="ECO:0000313" key="2">
    <source>
        <dbReference type="EMBL" id="GAP43137.1"/>
    </source>
</evidence>
<proteinExistence type="predicted"/>
<keyword evidence="2" id="KW-0540">Nuclease</keyword>
<evidence type="ECO:0000313" key="3">
    <source>
        <dbReference type="Proteomes" id="UP000053091"/>
    </source>
</evidence>
<keyword evidence="1" id="KW-0732">Signal</keyword>
<feature type="signal peptide" evidence="1">
    <location>
        <begin position="1"/>
        <end position="27"/>
    </location>
</feature>
<dbReference type="Proteomes" id="UP000053091">
    <property type="component" value="Unassembled WGS sequence"/>
</dbReference>
<dbReference type="SUPFAM" id="SSF56219">
    <property type="entry name" value="DNase I-like"/>
    <property type="match status" value="1"/>
</dbReference>
<accession>A0A0S7BZL8</accession>
<dbReference type="GO" id="GO:0004519">
    <property type="term" value="F:endonuclease activity"/>
    <property type="evidence" value="ECO:0007669"/>
    <property type="project" value="UniProtKB-KW"/>
</dbReference>